<dbReference type="EMBL" id="BSOJ01000007">
    <property type="protein sequence ID" value="GLR25685.1"/>
    <property type="molecule type" value="Genomic_DNA"/>
</dbReference>
<evidence type="ECO:0000259" key="5">
    <source>
        <dbReference type="Pfam" id="PF25973"/>
    </source>
</evidence>
<name>A0ABQ5YM73_9BURK</name>
<accession>A0ABQ5YM73</accession>
<evidence type="ECO:0000313" key="7">
    <source>
        <dbReference type="Proteomes" id="UP001156664"/>
    </source>
</evidence>
<comment type="caution">
    <text evidence="6">The sequence shown here is derived from an EMBL/GenBank/DDBJ whole genome shotgun (WGS) entry which is preliminary data.</text>
</comment>
<feature type="compositionally biased region" description="Basic and acidic residues" evidence="3">
    <location>
        <begin position="38"/>
        <end position="50"/>
    </location>
</feature>
<evidence type="ECO:0000256" key="2">
    <source>
        <dbReference type="ARBA" id="ARBA00022448"/>
    </source>
</evidence>
<dbReference type="SUPFAM" id="SSF111369">
    <property type="entry name" value="HlyD-like secretion proteins"/>
    <property type="match status" value="1"/>
</dbReference>
<sequence>MKAKQAIGLTLTVIAAAGAGWFSASMLSKHKPSAVKAAESEASNKQKPAEPGEVTVQDSQLTALKTETLKAWPKSVTDSLNGKIVYDEDRTARVETPVAGRVTRILADIGDSVAKGQALAELDSPDFASAQADFQKATADQTMKELAWHRAQTLLQHEVIAARDAEAAKADFLQAQAETTRTREKVRNLHGLMISGTPGQFRLVSPLSGRLAARQVNPGMEAKPDSGSALFIVTDPTKLWGLVDVPEADIGKVFVGQHATVEVQAYPGKLFDATVTRVGLAVDPDTRRIPVRCALNNADLSLKPDMFAKVAFSDREATQIVRVPNQSLLTDGLYSSVFVQTGSNTFKKLKVQLLRRGADFSEVSEGLKPGDNLVVEGALLLNSEAANDAQ</sequence>
<feature type="domain" description="CusB-like beta-barrel" evidence="4">
    <location>
        <begin position="239"/>
        <end position="314"/>
    </location>
</feature>
<evidence type="ECO:0000259" key="4">
    <source>
        <dbReference type="Pfam" id="PF25954"/>
    </source>
</evidence>
<dbReference type="InterPro" id="IPR058792">
    <property type="entry name" value="Beta-barrel_RND_2"/>
</dbReference>
<evidence type="ECO:0000256" key="3">
    <source>
        <dbReference type="SAM" id="MobiDB-lite"/>
    </source>
</evidence>
<gene>
    <name evidence="6" type="ORF">GCM10007875_07730</name>
</gene>
<evidence type="ECO:0000313" key="6">
    <source>
        <dbReference type="EMBL" id="GLR25685.1"/>
    </source>
</evidence>
<dbReference type="InterPro" id="IPR051909">
    <property type="entry name" value="MFP_Cation_Efflux"/>
</dbReference>
<reference evidence="7" key="1">
    <citation type="journal article" date="2019" name="Int. J. Syst. Evol. Microbiol.">
        <title>The Global Catalogue of Microorganisms (GCM) 10K type strain sequencing project: providing services to taxonomists for standard genome sequencing and annotation.</title>
        <authorList>
            <consortium name="The Broad Institute Genomics Platform"/>
            <consortium name="The Broad Institute Genome Sequencing Center for Infectious Disease"/>
            <person name="Wu L."/>
            <person name="Ma J."/>
        </authorList>
    </citation>
    <scope>NUCLEOTIDE SEQUENCE [LARGE SCALE GENOMIC DNA]</scope>
    <source>
        <strain evidence="7">NBRC 105857</strain>
    </source>
</reference>
<dbReference type="Gene3D" id="2.40.420.20">
    <property type="match status" value="1"/>
</dbReference>
<dbReference type="Proteomes" id="UP001156664">
    <property type="component" value="Unassembled WGS sequence"/>
</dbReference>
<dbReference type="Gene3D" id="2.40.50.100">
    <property type="match status" value="1"/>
</dbReference>
<evidence type="ECO:0000256" key="1">
    <source>
        <dbReference type="ARBA" id="ARBA00009477"/>
    </source>
</evidence>
<dbReference type="RefSeq" id="WP_284280111.1">
    <property type="nucleotide sequence ID" value="NZ_BSOJ01000007.1"/>
</dbReference>
<dbReference type="InterPro" id="IPR006143">
    <property type="entry name" value="RND_pump_MFP"/>
</dbReference>
<dbReference type="NCBIfam" id="TIGR01730">
    <property type="entry name" value="RND_mfp"/>
    <property type="match status" value="1"/>
</dbReference>
<feature type="domain" description="CzcB-like barrel-sandwich hybrid" evidence="5">
    <location>
        <begin position="90"/>
        <end position="234"/>
    </location>
</feature>
<comment type="similarity">
    <text evidence="1">Belongs to the membrane fusion protein (MFP) (TC 8.A.1) family.</text>
</comment>
<dbReference type="Gene3D" id="1.10.287.470">
    <property type="entry name" value="Helix hairpin bin"/>
    <property type="match status" value="1"/>
</dbReference>
<dbReference type="PANTHER" id="PTHR30097:SF4">
    <property type="entry name" value="SLR6042 PROTEIN"/>
    <property type="match status" value="1"/>
</dbReference>
<keyword evidence="2" id="KW-0813">Transport</keyword>
<organism evidence="6 7">
    <name type="scientific">Limnobacter litoralis</name>
    <dbReference type="NCBI Taxonomy" id="481366"/>
    <lineage>
        <taxon>Bacteria</taxon>
        <taxon>Pseudomonadati</taxon>
        <taxon>Pseudomonadota</taxon>
        <taxon>Betaproteobacteria</taxon>
        <taxon>Burkholderiales</taxon>
        <taxon>Burkholderiaceae</taxon>
        <taxon>Limnobacter</taxon>
    </lineage>
</organism>
<keyword evidence="7" id="KW-1185">Reference proteome</keyword>
<dbReference type="Pfam" id="PF25973">
    <property type="entry name" value="BSH_CzcB"/>
    <property type="match status" value="1"/>
</dbReference>
<protein>
    <submittedName>
        <fullName evidence="6">Hemolysin D</fullName>
    </submittedName>
</protein>
<dbReference type="InterPro" id="IPR058647">
    <property type="entry name" value="BSH_CzcB-like"/>
</dbReference>
<dbReference type="Pfam" id="PF25954">
    <property type="entry name" value="Beta-barrel_RND_2"/>
    <property type="match status" value="1"/>
</dbReference>
<proteinExistence type="inferred from homology"/>
<dbReference type="PANTHER" id="PTHR30097">
    <property type="entry name" value="CATION EFFLUX SYSTEM PROTEIN CUSB"/>
    <property type="match status" value="1"/>
</dbReference>
<dbReference type="Gene3D" id="2.40.30.170">
    <property type="match status" value="1"/>
</dbReference>
<feature type="region of interest" description="Disordered" evidence="3">
    <location>
        <begin position="37"/>
        <end position="58"/>
    </location>
</feature>